<feature type="transmembrane region" description="Helical" evidence="5">
    <location>
        <begin position="56"/>
        <end position="77"/>
    </location>
</feature>
<organism evidence="7 8">
    <name type="scientific">Candidatus Daviesbacteria bacterium RIFCSPHIGHO2_02_FULL_39_12</name>
    <dbReference type="NCBI Taxonomy" id="1797770"/>
    <lineage>
        <taxon>Bacteria</taxon>
        <taxon>Candidatus Daviesiibacteriota</taxon>
    </lineage>
</organism>
<dbReference type="AlphaFoldDB" id="A0A1F5JC02"/>
<feature type="transmembrane region" description="Helical" evidence="5">
    <location>
        <begin position="27"/>
        <end position="44"/>
    </location>
</feature>
<evidence type="ECO:0000313" key="8">
    <source>
        <dbReference type="Proteomes" id="UP000177042"/>
    </source>
</evidence>
<feature type="transmembrane region" description="Helical" evidence="5">
    <location>
        <begin position="118"/>
        <end position="136"/>
    </location>
</feature>
<gene>
    <name evidence="7" type="ORF">A3C26_01365</name>
</gene>
<dbReference type="PANTHER" id="PTHR37422:SF17">
    <property type="entry name" value="O-ANTIGEN LIGASE"/>
    <property type="match status" value="1"/>
</dbReference>
<dbReference type="PANTHER" id="PTHR37422">
    <property type="entry name" value="TEICHURONIC ACID BIOSYNTHESIS PROTEIN TUAE"/>
    <property type="match status" value="1"/>
</dbReference>
<protein>
    <recommendedName>
        <fullName evidence="6">O-antigen ligase-related domain-containing protein</fullName>
    </recommendedName>
</protein>
<proteinExistence type="predicted"/>
<feature type="transmembrane region" description="Helical" evidence="5">
    <location>
        <begin position="188"/>
        <end position="206"/>
    </location>
</feature>
<sequence length="392" mass="44062">MSFVTLILTLAILSGQLIKIPLLPQGGLTVLDFTVISLVFFGLIKLKLRLKSPPFFIKTALFFITVCLISLAITPLSLNLSQYLISVSYTLRLLFYIILGWLIYLEAFPKLKDQIPQIVCYSSLSLSIIGILQFIFVPDLRFLQKDLWDPHYFRAVSTLLDPNFLGAFLVLSLLTTFNTKISPALKKYSLLIIFIALLTTFSRGSYLSFLLTFSTFSLCKKSVKQIFVTLLLFVILLTGFNIYQKAVAEPRGVDKAKSAENRLGTWQQGLTLFQHHPILGTGFNAYKFALKQNNLANDQFLQSRGATSNDSSLLHVASTTGVIGLITYIFFLFSLFLTGWKNKTNPYGLVLISGLVGLLAQSFFINNLFYPFIFLWIILIAARVPVLKGQKK</sequence>
<dbReference type="GO" id="GO:0016020">
    <property type="term" value="C:membrane"/>
    <property type="evidence" value="ECO:0007669"/>
    <property type="project" value="UniProtKB-SubCell"/>
</dbReference>
<evidence type="ECO:0000256" key="2">
    <source>
        <dbReference type="ARBA" id="ARBA00022692"/>
    </source>
</evidence>
<name>A0A1F5JC02_9BACT</name>
<dbReference type="Proteomes" id="UP000177042">
    <property type="component" value="Unassembled WGS sequence"/>
</dbReference>
<reference evidence="7 8" key="1">
    <citation type="journal article" date="2016" name="Nat. Commun.">
        <title>Thousands of microbial genomes shed light on interconnected biogeochemical processes in an aquifer system.</title>
        <authorList>
            <person name="Anantharaman K."/>
            <person name="Brown C.T."/>
            <person name="Hug L.A."/>
            <person name="Sharon I."/>
            <person name="Castelle C.J."/>
            <person name="Probst A.J."/>
            <person name="Thomas B.C."/>
            <person name="Singh A."/>
            <person name="Wilkins M.J."/>
            <person name="Karaoz U."/>
            <person name="Brodie E.L."/>
            <person name="Williams K.H."/>
            <person name="Hubbard S.S."/>
            <person name="Banfield J.F."/>
        </authorList>
    </citation>
    <scope>NUCLEOTIDE SEQUENCE [LARGE SCALE GENOMIC DNA]</scope>
</reference>
<feature type="domain" description="O-antigen ligase-related" evidence="6">
    <location>
        <begin position="189"/>
        <end position="329"/>
    </location>
</feature>
<feature type="transmembrane region" description="Helical" evidence="5">
    <location>
        <begin position="313"/>
        <end position="337"/>
    </location>
</feature>
<dbReference type="InterPro" id="IPR051533">
    <property type="entry name" value="WaaL-like"/>
</dbReference>
<evidence type="ECO:0000313" key="7">
    <source>
        <dbReference type="EMBL" id="OGE26156.1"/>
    </source>
</evidence>
<evidence type="ECO:0000256" key="1">
    <source>
        <dbReference type="ARBA" id="ARBA00004141"/>
    </source>
</evidence>
<evidence type="ECO:0000256" key="3">
    <source>
        <dbReference type="ARBA" id="ARBA00022989"/>
    </source>
</evidence>
<keyword evidence="3 5" id="KW-1133">Transmembrane helix</keyword>
<dbReference type="EMBL" id="MFCX01000015">
    <property type="protein sequence ID" value="OGE26156.1"/>
    <property type="molecule type" value="Genomic_DNA"/>
</dbReference>
<comment type="subcellular location">
    <subcellularLocation>
        <location evidence="1">Membrane</location>
        <topology evidence="1">Multi-pass membrane protein</topology>
    </subcellularLocation>
</comment>
<evidence type="ECO:0000256" key="5">
    <source>
        <dbReference type="SAM" id="Phobius"/>
    </source>
</evidence>
<dbReference type="InterPro" id="IPR007016">
    <property type="entry name" value="O-antigen_ligase-rel_domated"/>
</dbReference>
<accession>A0A1F5JC02</accession>
<keyword evidence="2 5" id="KW-0812">Transmembrane</keyword>
<dbReference type="Pfam" id="PF04932">
    <property type="entry name" value="Wzy_C"/>
    <property type="match status" value="1"/>
</dbReference>
<keyword evidence="4 5" id="KW-0472">Membrane</keyword>
<evidence type="ECO:0000256" key="4">
    <source>
        <dbReference type="ARBA" id="ARBA00023136"/>
    </source>
</evidence>
<comment type="caution">
    <text evidence="7">The sequence shown here is derived from an EMBL/GenBank/DDBJ whole genome shotgun (WGS) entry which is preliminary data.</text>
</comment>
<feature type="transmembrane region" description="Helical" evidence="5">
    <location>
        <begin position="156"/>
        <end position="176"/>
    </location>
</feature>
<feature type="transmembrane region" description="Helical" evidence="5">
    <location>
        <begin position="349"/>
        <end position="382"/>
    </location>
</feature>
<feature type="transmembrane region" description="Helical" evidence="5">
    <location>
        <begin position="226"/>
        <end position="243"/>
    </location>
</feature>
<evidence type="ECO:0000259" key="6">
    <source>
        <dbReference type="Pfam" id="PF04932"/>
    </source>
</evidence>
<feature type="transmembrane region" description="Helical" evidence="5">
    <location>
        <begin position="83"/>
        <end position="106"/>
    </location>
</feature>